<dbReference type="Pfam" id="PF00196">
    <property type="entry name" value="GerE"/>
    <property type="match status" value="1"/>
</dbReference>
<dbReference type="PANTHER" id="PTHR43214:SF43">
    <property type="entry name" value="TWO-COMPONENT RESPONSE REGULATOR"/>
    <property type="match status" value="1"/>
</dbReference>
<sequence>MTSIRIGLVDDQVLFRQGLSALIRSEPGFLLILEAGDGSDCLQQLANTKELPDIILADMEMPGMDGIELNERLQKEYPSVKIIVVSVHTTERLIARMIEQGASGYLAKNCDKAELLIAIKTVASTGFYINARVLKAIQNTSAIHHNQSLKNMNGIPVELSPREKEILLLICKEYTAGEIASQLFLSARTVEGHRNNLLQKTGRRNTAGLVLFAVKYHLHEVTF</sequence>
<evidence type="ECO:0000259" key="4">
    <source>
        <dbReference type="PROSITE" id="PS50043"/>
    </source>
</evidence>
<accession>A0ABS9KV20</accession>
<dbReference type="PROSITE" id="PS50043">
    <property type="entry name" value="HTH_LUXR_2"/>
    <property type="match status" value="1"/>
</dbReference>
<protein>
    <submittedName>
        <fullName evidence="6">Response regulator transcription factor</fullName>
    </submittedName>
</protein>
<dbReference type="EMBL" id="JAKLTR010000012">
    <property type="protein sequence ID" value="MCG2616166.1"/>
    <property type="molecule type" value="Genomic_DNA"/>
</dbReference>
<feature type="domain" description="HTH luxR-type" evidence="4">
    <location>
        <begin position="156"/>
        <end position="217"/>
    </location>
</feature>
<dbReference type="PANTHER" id="PTHR43214">
    <property type="entry name" value="TWO-COMPONENT RESPONSE REGULATOR"/>
    <property type="match status" value="1"/>
</dbReference>
<proteinExistence type="predicted"/>
<evidence type="ECO:0000256" key="1">
    <source>
        <dbReference type="ARBA" id="ARBA00022553"/>
    </source>
</evidence>
<dbReference type="CDD" id="cd17535">
    <property type="entry name" value="REC_NarL-like"/>
    <property type="match status" value="1"/>
</dbReference>
<dbReference type="PRINTS" id="PR00038">
    <property type="entry name" value="HTHLUXR"/>
</dbReference>
<evidence type="ECO:0000313" key="6">
    <source>
        <dbReference type="EMBL" id="MCG2616166.1"/>
    </source>
</evidence>
<dbReference type="SMART" id="SM00421">
    <property type="entry name" value="HTH_LUXR"/>
    <property type="match status" value="1"/>
</dbReference>
<dbReference type="CDD" id="cd06170">
    <property type="entry name" value="LuxR_C_like"/>
    <property type="match status" value="1"/>
</dbReference>
<organism evidence="6 7">
    <name type="scientific">Terrimonas ginsenosidimutans</name>
    <dbReference type="NCBI Taxonomy" id="2908004"/>
    <lineage>
        <taxon>Bacteria</taxon>
        <taxon>Pseudomonadati</taxon>
        <taxon>Bacteroidota</taxon>
        <taxon>Chitinophagia</taxon>
        <taxon>Chitinophagales</taxon>
        <taxon>Chitinophagaceae</taxon>
        <taxon>Terrimonas</taxon>
    </lineage>
</organism>
<dbReference type="SUPFAM" id="SSF46894">
    <property type="entry name" value="C-terminal effector domain of the bipartite response regulators"/>
    <property type="match status" value="1"/>
</dbReference>
<dbReference type="SUPFAM" id="SSF52172">
    <property type="entry name" value="CheY-like"/>
    <property type="match status" value="1"/>
</dbReference>
<evidence type="ECO:0000256" key="2">
    <source>
        <dbReference type="ARBA" id="ARBA00023125"/>
    </source>
</evidence>
<dbReference type="InterPro" id="IPR001789">
    <property type="entry name" value="Sig_transdc_resp-reg_receiver"/>
</dbReference>
<dbReference type="Proteomes" id="UP001165367">
    <property type="component" value="Unassembled WGS sequence"/>
</dbReference>
<comment type="caution">
    <text evidence="6">The sequence shown here is derived from an EMBL/GenBank/DDBJ whole genome shotgun (WGS) entry which is preliminary data.</text>
</comment>
<dbReference type="Pfam" id="PF00072">
    <property type="entry name" value="Response_reg"/>
    <property type="match status" value="1"/>
</dbReference>
<dbReference type="PROSITE" id="PS50110">
    <property type="entry name" value="RESPONSE_REGULATORY"/>
    <property type="match status" value="1"/>
</dbReference>
<dbReference type="InterPro" id="IPR000792">
    <property type="entry name" value="Tscrpt_reg_LuxR_C"/>
</dbReference>
<keyword evidence="1 3" id="KW-0597">Phosphoprotein</keyword>
<evidence type="ECO:0000313" key="7">
    <source>
        <dbReference type="Proteomes" id="UP001165367"/>
    </source>
</evidence>
<dbReference type="InterPro" id="IPR058245">
    <property type="entry name" value="NreC/VraR/RcsB-like_REC"/>
</dbReference>
<evidence type="ECO:0000256" key="3">
    <source>
        <dbReference type="PROSITE-ProRule" id="PRU00169"/>
    </source>
</evidence>
<name>A0ABS9KV20_9BACT</name>
<feature type="domain" description="Response regulatory" evidence="5">
    <location>
        <begin position="5"/>
        <end position="123"/>
    </location>
</feature>
<keyword evidence="2" id="KW-0238">DNA-binding</keyword>
<reference evidence="6" key="1">
    <citation type="submission" date="2022-01" db="EMBL/GenBank/DDBJ databases">
        <authorList>
            <person name="Jo J.-H."/>
            <person name="Im W.-T."/>
        </authorList>
    </citation>
    <scope>NUCLEOTIDE SEQUENCE</scope>
    <source>
        <strain evidence="6">NA20</strain>
    </source>
</reference>
<dbReference type="InterPro" id="IPR016032">
    <property type="entry name" value="Sig_transdc_resp-reg_C-effctor"/>
</dbReference>
<dbReference type="InterPro" id="IPR039420">
    <property type="entry name" value="WalR-like"/>
</dbReference>
<gene>
    <name evidence="6" type="ORF">LZZ85_17850</name>
</gene>
<dbReference type="Gene3D" id="3.40.50.2300">
    <property type="match status" value="1"/>
</dbReference>
<dbReference type="RefSeq" id="WP_237874704.1">
    <property type="nucleotide sequence ID" value="NZ_JAKLTR010000012.1"/>
</dbReference>
<evidence type="ECO:0000259" key="5">
    <source>
        <dbReference type="PROSITE" id="PS50110"/>
    </source>
</evidence>
<keyword evidence="7" id="KW-1185">Reference proteome</keyword>
<dbReference type="SMART" id="SM00448">
    <property type="entry name" value="REC"/>
    <property type="match status" value="1"/>
</dbReference>
<feature type="modified residue" description="4-aspartylphosphate" evidence="3">
    <location>
        <position position="58"/>
    </location>
</feature>
<dbReference type="InterPro" id="IPR011006">
    <property type="entry name" value="CheY-like_superfamily"/>
</dbReference>